<dbReference type="GO" id="GO:0005506">
    <property type="term" value="F:iron ion binding"/>
    <property type="evidence" value="ECO:0007669"/>
    <property type="project" value="InterPro"/>
</dbReference>
<dbReference type="GO" id="GO:0004497">
    <property type="term" value="F:monooxygenase activity"/>
    <property type="evidence" value="ECO:0007669"/>
    <property type="project" value="UniProtKB-KW"/>
</dbReference>
<dbReference type="Pfam" id="PF00067">
    <property type="entry name" value="p450"/>
    <property type="match status" value="1"/>
</dbReference>
<dbReference type="PROSITE" id="PS00086">
    <property type="entry name" value="CYTOCHROME_P450"/>
    <property type="match status" value="1"/>
</dbReference>
<dbReference type="PANTHER" id="PTHR24296">
    <property type="entry name" value="CYTOCHROME P450"/>
    <property type="match status" value="1"/>
</dbReference>
<gene>
    <name evidence="6" type="ORF">PSTG_16217</name>
</gene>
<dbReference type="GO" id="GO:0020037">
    <property type="term" value="F:heme binding"/>
    <property type="evidence" value="ECO:0007669"/>
    <property type="project" value="InterPro"/>
</dbReference>
<dbReference type="InterPro" id="IPR001128">
    <property type="entry name" value="Cyt_P450"/>
</dbReference>
<protein>
    <recommendedName>
        <fullName evidence="8">Cytochrome P450</fullName>
    </recommendedName>
</protein>
<keyword evidence="3 5" id="KW-0560">Oxidoreductase</keyword>
<sequence length="156" mass="17639">MRLHLSVPKNVKLAVNADKIPGGPTIEAGDIVRWSDWQMARDPSIWGDDCREFKPQRWFDDTGALRRFGQFKFHAFNGGPRLCPGMNLAILEAVKVIVQVLRDFELEFAEGWLENVAKSELIEGVASQCRTPTSGASITLPMENPMMISVRLRRRD</sequence>
<dbReference type="GO" id="GO:0006629">
    <property type="term" value="P:lipid metabolic process"/>
    <property type="evidence" value="ECO:0007669"/>
    <property type="project" value="UniProtKB-ARBA"/>
</dbReference>
<dbReference type="STRING" id="1165861.A0A0L0UTT8"/>
<comment type="caution">
    <text evidence="6">The sequence shown here is derived from an EMBL/GenBank/DDBJ whole genome shotgun (WGS) entry which is preliminary data.</text>
</comment>
<keyword evidence="5" id="KW-0349">Heme</keyword>
<keyword evidence="7" id="KW-1185">Reference proteome</keyword>
<keyword evidence="5" id="KW-0503">Monooxygenase</keyword>
<evidence type="ECO:0000256" key="3">
    <source>
        <dbReference type="ARBA" id="ARBA00023002"/>
    </source>
</evidence>
<evidence type="ECO:0000256" key="5">
    <source>
        <dbReference type="RuleBase" id="RU000461"/>
    </source>
</evidence>
<evidence type="ECO:0008006" key="8">
    <source>
        <dbReference type="Google" id="ProtNLM"/>
    </source>
</evidence>
<name>A0A0L0UTT8_9BASI</name>
<dbReference type="SUPFAM" id="SSF48264">
    <property type="entry name" value="Cytochrome P450"/>
    <property type="match status" value="1"/>
</dbReference>
<organism evidence="6 7">
    <name type="scientific">Puccinia striiformis f. sp. tritici PST-78</name>
    <dbReference type="NCBI Taxonomy" id="1165861"/>
    <lineage>
        <taxon>Eukaryota</taxon>
        <taxon>Fungi</taxon>
        <taxon>Dikarya</taxon>
        <taxon>Basidiomycota</taxon>
        <taxon>Pucciniomycotina</taxon>
        <taxon>Pucciniomycetes</taxon>
        <taxon>Pucciniales</taxon>
        <taxon>Pucciniaceae</taxon>
        <taxon>Puccinia</taxon>
    </lineage>
</organism>
<dbReference type="InterPro" id="IPR036396">
    <property type="entry name" value="Cyt_P450_sf"/>
</dbReference>
<proteinExistence type="inferred from homology"/>
<evidence type="ECO:0000256" key="1">
    <source>
        <dbReference type="ARBA" id="ARBA00010617"/>
    </source>
</evidence>
<evidence type="ECO:0000313" key="7">
    <source>
        <dbReference type="Proteomes" id="UP000054564"/>
    </source>
</evidence>
<comment type="similarity">
    <text evidence="1 5">Belongs to the cytochrome P450 family.</text>
</comment>
<evidence type="ECO:0000256" key="2">
    <source>
        <dbReference type="ARBA" id="ARBA00022723"/>
    </source>
</evidence>
<evidence type="ECO:0000313" key="6">
    <source>
        <dbReference type="EMBL" id="KNE90346.1"/>
    </source>
</evidence>
<dbReference type="OrthoDB" id="1470350at2759"/>
<accession>A0A0L0UTT8</accession>
<dbReference type="GO" id="GO:0016705">
    <property type="term" value="F:oxidoreductase activity, acting on paired donors, with incorporation or reduction of molecular oxygen"/>
    <property type="evidence" value="ECO:0007669"/>
    <property type="project" value="InterPro"/>
</dbReference>
<dbReference type="Gene3D" id="1.10.630.10">
    <property type="entry name" value="Cytochrome P450"/>
    <property type="match status" value="1"/>
</dbReference>
<reference evidence="7" key="1">
    <citation type="submission" date="2014-03" db="EMBL/GenBank/DDBJ databases">
        <title>The Genome Sequence of Puccinia striiformis f. sp. tritici PST-78.</title>
        <authorList>
            <consortium name="The Broad Institute Genome Sequencing Platform"/>
            <person name="Cuomo C."/>
            <person name="Hulbert S."/>
            <person name="Chen X."/>
            <person name="Walker B."/>
            <person name="Young S.K."/>
            <person name="Zeng Q."/>
            <person name="Gargeya S."/>
            <person name="Fitzgerald M."/>
            <person name="Haas B."/>
            <person name="Abouelleil A."/>
            <person name="Alvarado L."/>
            <person name="Arachchi H.M."/>
            <person name="Berlin A.M."/>
            <person name="Chapman S.B."/>
            <person name="Goldberg J."/>
            <person name="Griggs A."/>
            <person name="Gujja S."/>
            <person name="Hansen M."/>
            <person name="Howarth C."/>
            <person name="Imamovic A."/>
            <person name="Larimer J."/>
            <person name="McCowan C."/>
            <person name="Montmayeur A."/>
            <person name="Murphy C."/>
            <person name="Neiman D."/>
            <person name="Pearson M."/>
            <person name="Priest M."/>
            <person name="Roberts A."/>
            <person name="Saif S."/>
            <person name="Shea T."/>
            <person name="Sisk P."/>
            <person name="Sykes S."/>
            <person name="Wortman J."/>
            <person name="Nusbaum C."/>
            <person name="Birren B."/>
        </authorList>
    </citation>
    <scope>NUCLEOTIDE SEQUENCE [LARGE SCALE GENOMIC DNA]</scope>
    <source>
        <strain evidence="7">race PST-78</strain>
    </source>
</reference>
<evidence type="ECO:0000256" key="4">
    <source>
        <dbReference type="ARBA" id="ARBA00023004"/>
    </source>
</evidence>
<dbReference type="AlphaFoldDB" id="A0A0L0UTT8"/>
<dbReference type="EMBL" id="AJIL01000262">
    <property type="protein sequence ID" value="KNE90346.1"/>
    <property type="molecule type" value="Genomic_DNA"/>
</dbReference>
<dbReference type="InterPro" id="IPR017972">
    <property type="entry name" value="Cyt_P450_CS"/>
</dbReference>
<keyword evidence="2 5" id="KW-0479">Metal-binding</keyword>
<dbReference type="Proteomes" id="UP000054564">
    <property type="component" value="Unassembled WGS sequence"/>
</dbReference>
<keyword evidence="4 5" id="KW-0408">Iron</keyword>